<dbReference type="Proteomes" id="UP000006565">
    <property type="component" value="Chromosome"/>
</dbReference>
<keyword evidence="4" id="KW-0479">Metal-binding</keyword>
<evidence type="ECO:0000256" key="2">
    <source>
        <dbReference type="ARBA" id="ARBA00022485"/>
    </source>
</evidence>
<feature type="domain" description="Radical SAM core" evidence="7">
    <location>
        <begin position="65"/>
        <end position="208"/>
    </location>
</feature>
<keyword evidence="3" id="KW-0949">S-adenosyl-L-methionine</keyword>
<evidence type="ECO:0000313" key="9">
    <source>
        <dbReference type="Proteomes" id="UP000006565"/>
    </source>
</evidence>
<dbReference type="InterPro" id="IPR027596">
    <property type="entry name" value="AmmeMemoSam_rS"/>
</dbReference>
<dbReference type="RefSeq" id="WP_013330710.1">
    <property type="nucleotide sequence ID" value="NC_014507.1"/>
</dbReference>
<gene>
    <name evidence="8" type="ordered locus">Mpet_2794</name>
</gene>
<dbReference type="Gene3D" id="1.20.58.2180">
    <property type="match status" value="1"/>
</dbReference>
<dbReference type="GeneID" id="9745289"/>
<proteinExistence type="predicted"/>
<dbReference type="STRING" id="679926.Mpet_2794"/>
<dbReference type="PANTHER" id="PTHR30352:SF5">
    <property type="entry name" value="PYRUVATE FORMATE-LYASE 1-ACTIVATING ENZYME"/>
    <property type="match status" value="1"/>
</dbReference>
<evidence type="ECO:0000256" key="1">
    <source>
        <dbReference type="ARBA" id="ARBA00001966"/>
    </source>
</evidence>
<dbReference type="SFLD" id="SFLDS00029">
    <property type="entry name" value="Radical_SAM"/>
    <property type="match status" value="1"/>
</dbReference>
<reference evidence="8 9" key="1">
    <citation type="journal article" date="2010" name="Stand. Genomic Sci.">
        <title>Complete genome sequence of Methanoplanus petrolearius type strain (SEBR 4847).</title>
        <authorList>
            <person name="Brambilla E."/>
            <person name="Djao O.D."/>
            <person name="Daligault H."/>
            <person name="Lapidus A."/>
            <person name="Lucas S."/>
            <person name="Hammon N."/>
            <person name="Nolan M."/>
            <person name="Tice H."/>
            <person name="Cheng J.F."/>
            <person name="Han C."/>
            <person name="Tapia R."/>
            <person name="Goodwin L."/>
            <person name="Pitluck S."/>
            <person name="Liolios K."/>
            <person name="Ivanova N."/>
            <person name="Mavromatis K."/>
            <person name="Mikhailova N."/>
            <person name="Pati A."/>
            <person name="Chen A."/>
            <person name="Palaniappan K."/>
            <person name="Land M."/>
            <person name="Hauser L."/>
            <person name="Chang Y.J."/>
            <person name="Jeffries C.D."/>
            <person name="Rohde M."/>
            <person name="Spring S."/>
            <person name="Sikorski J."/>
            <person name="Goker M."/>
            <person name="Woyke T."/>
            <person name="Bristow J."/>
            <person name="Eisen J.A."/>
            <person name="Markowitz V."/>
            <person name="Hugenholtz P."/>
            <person name="Kyrpides N.C."/>
            <person name="Klenk H.P."/>
        </authorList>
    </citation>
    <scope>NUCLEOTIDE SEQUENCE [LARGE SCALE GENOMIC DNA]</scope>
    <source>
        <strain evidence="9">DSM 11571 / OCM 486 / SEBR 4847</strain>
    </source>
</reference>
<name>E1RHF4_METP4</name>
<dbReference type="InterPro" id="IPR013785">
    <property type="entry name" value="Aldolase_TIM"/>
</dbReference>
<dbReference type="Gene3D" id="3.20.20.70">
    <property type="entry name" value="Aldolase class I"/>
    <property type="match status" value="1"/>
</dbReference>
<dbReference type="Gene3D" id="3.40.50.1980">
    <property type="entry name" value="Nitrogenase molybdenum iron protein domain"/>
    <property type="match status" value="1"/>
</dbReference>
<dbReference type="CDD" id="cd01335">
    <property type="entry name" value="Radical_SAM"/>
    <property type="match status" value="1"/>
</dbReference>
<sequence>MKCPVCEIGCDIPEGGVGRCGMYTCLGKGIAEIHGNSYMAMMPISMETIPILHYIPGAKVLQVSSVGCNFSCRGCISGIFTSNPRSVSGALKRVPPEKVVSKAIDEGCEGIAFCLNEPLVSYYTVMGVAEEAAKEGLFTGISSNCYFTKSAAHFLSNTIDFINIGFKGASDARYRDCGVMSSEPVFRNLKLFHDAGVHVEASVMHLKGMENEVVGTAEGISGISSDIPLQIMRFVPFGDAAIDLEPPVSSSELLCNGLKDILDHVYLFNSPGTPMLNTYCPKCGSLIAEREFYGPMGSKTKWFSPGGRCTCGYVLPLKGEFREGVFHEEGMMGGYRPTRGFEMVLAILECLDVRDGIKLDWLWKDLIKENYLAYVHEKLASFETYYEMIRDLSRRTGKIDEGEDLVCYLEAKSRKVTEKAGNLPVSKRPNVYYSMGTPLFGLISTRFENSLVECAGGRSLNRRITRKGKPGVTLSKEEFECLNPDYVIVSGLFSSPASDYMDFCIREGLDAGAVSNGRIFNMVPGWDFGSPRWILGLMHLANILHPDIFSFDLERERKEYYMMFYRDSDYDITNRSFVKYLP</sequence>
<accession>E1RHF4</accession>
<organism evidence="8 9">
    <name type="scientific">Methanolacinia petrolearia (strain DSM 11571 / OCM 486 / SEBR 4847)</name>
    <name type="common">Methanoplanus petrolearius</name>
    <dbReference type="NCBI Taxonomy" id="679926"/>
    <lineage>
        <taxon>Archaea</taxon>
        <taxon>Methanobacteriati</taxon>
        <taxon>Methanobacteriota</taxon>
        <taxon>Stenosarchaea group</taxon>
        <taxon>Methanomicrobia</taxon>
        <taxon>Methanomicrobiales</taxon>
        <taxon>Methanomicrobiaceae</taxon>
        <taxon>Methanolacinia</taxon>
    </lineage>
</organism>
<dbReference type="SUPFAM" id="SSF102114">
    <property type="entry name" value="Radical SAM enzymes"/>
    <property type="match status" value="1"/>
</dbReference>
<evidence type="ECO:0000256" key="4">
    <source>
        <dbReference type="ARBA" id="ARBA00022723"/>
    </source>
</evidence>
<protein>
    <submittedName>
        <fullName evidence="8">Radical SAM domain protein</fullName>
    </submittedName>
</protein>
<dbReference type="eggNOG" id="arCOG00948">
    <property type="taxonomic scope" value="Archaea"/>
</dbReference>
<evidence type="ECO:0000256" key="3">
    <source>
        <dbReference type="ARBA" id="ARBA00022691"/>
    </source>
</evidence>
<dbReference type="GO" id="GO:0051539">
    <property type="term" value="F:4 iron, 4 sulfur cluster binding"/>
    <property type="evidence" value="ECO:0007669"/>
    <property type="project" value="UniProtKB-KW"/>
</dbReference>
<evidence type="ECO:0000256" key="6">
    <source>
        <dbReference type="ARBA" id="ARBA00023014"/>
    </source>
</evidence>
<dbReference type="HOGENOM" id="CLU_462970_0_0_2"/>
<dbReference type="PANTHER" id="PTHR30352">
    <property type="entry name" value="PYRUVATE FORMATE-LYASE-ACTIVATING ENZYME"/>
    <property type="match status" value="1"/>
</dbReference>
<dbReference type="AlphaFoldDB" id="E1RHF4"/>
<dbReference type="GO" id="GO:0003824">
    <property type="term" value="F:catalytic activity"/>
    <property type="evidence" value="ECO:0007669"/>
    <property type="project" value="InterPro"/>
</dbReference>
<dbReference type="SUPFAM" id="SSF53807">
    <property type="entry name" value="Helical backbone' metal receptor"/>
    <property type="match status" value="1"/>
</dbReference>
<evidence type="ECO:0000313" key="8">
    <source>
        <dbReference type="EMBL" id="ADN37537.1"/>
    </source>
</evidence>
<keyword evidence="2" id="KW-0004">4Fe-4S</keyword>
<dbReference type="Pfam" id="PF04055">
    <property type="entry name" value="Radical_SAM"/>
    <property type="match status" value="1"/>
</dbReference>
<dbReference type="InterPro" id="IPR058240">
    <property type="entry name" value="rSAM_sf"/>
</dbReference>
<dbReference type="InterPro" id="IPR007197">
    <property type="entry name" value="rSAM"/>
</dbReference>
<comment type="cofactor">
    <cofactor evidence="1">
        <name>[4Fe-4S] cluster</name>
        <dbReference type="ChEBI" id="CHEBI:49883"/>
    </cofactor>
</comment>
<evidence type="ECO:0000259" key="7">
    <source>
        <dbReference type="Pfam" id="PF04055"/>
    </source>
</evidence>
<dbReference type="KEGG" id="mpi:Mpet_2794"/>
<dbReference type="SFLD" id="SFLDG01101">
    <property type="entry name" value="Uncharacterised_Radical_SAM_Su"/>
    <property type="match status" value="1"/>
</dbReference>
<keyword evidence="5" id="KW-0408">Iron</keyword>
<keyword evidence="6" id="KW-0411">Iron-sulfur</keyword>
<dbReference type="OrthoDB" id="371936at2157"/>
<dbReference type="EMBL" id="CP002117">
    <property type="protein sequence ID" value="ADN37537.1"/>
    <property type="molecule type" value="Genomic_DNA"/>
</dbReference>
<dbReference type="GO" id="GO:0046872">
    <property type="term" value="F:metal ion binding"/>
    <property type="evidence" value="ECO:0007669"/>
    <property type="project" value="UniProtKB-KW"/>
</dbReference>
<dbReference type="InterPro" id="IPR034457">
    <property type="entry name" value="Organic_radical-activating"/>
</dbReference>
<keyword evidence="9" id="KW-1185">Reference proteome</keyword>
<evidence type="ECO:0000256" key="5">
    <source>
        <dbReference type="ARBA" id="ARBA00023004"/>
    </source>
</evidence>